<comment type="caution">
    <text evidence="4">The sequence shown here is derived from an EMBL/GenBank/DDBJ whole genome shotgun (WGS) entry which is preliminary data.</text>
</comment>
<feature type="signal peptide" evidence="2">
    <location>
        <begin position="1"/>
        <end position="20"/>
    </location>
</feature>
<feature type="chain" id="PRO_5046191985" evidence="2">
    <location>
        <begin position="21"/>
        <end position="280"/>
    </location>
</feature>
<accession>A0ABT2KBG5</accession>
<evidence type="ECO:0000256" key="2">
    <source>
        <dbReference type="SAM" id="SignalP"/>
    </source>
</evidence>
<evidence type="ECO:0000256" key="1">
    <source>
        <dbReference type="SAM" id="MobiDB-lite"/>
    </source>
</evidence>
<dbReference type="InterPro" id="IPR009683">
    <property type="entry name" value="Extensin-like_C"/>
</dbReference>
<feature type="compositionally biased region" description="Basic and acidic residues" evidence="1">
    <location>
        <begin position="23"/>
        <end position="46"/>
    </location>
</feature>
<name>A0ABT2KBG5_9RHOB</name>
<gene>
    <name evidence="4" type="ORF">MU516_10240</name>
</gene>
<organism evidence="4 5">
    <name type="scientific">Paracoccus maritimus</name>
    <dbReference type="NCBI Taxonomy" id="2933292"/>
    <lineage>
        <taxon>Bacteria</taxon>
        <taxon>Pseudomonadati</taxon>
        <taxon>Pseudomonadota</taxon>
        <taxon>Alphaproteobacteria</taxon>
        <taxon>Rhodobacterales</taxon>
        <taxon>Paracoccaceae</taxon>
        <taxon>Paracoccus</taxon>
    </lineage>
</organism>
<dbReference type="EMBL" id="JANAVZ010000005">
    <property type="protein sequence ID" value="MCT4333244.1"/>
    <property type="molecule type" value="Genomic_DNA"/>
</dbReference>
<feature type="region of interest" description="Disordered" evidence="1">
    <location>
        <begin position="22"/>
        <end position="88"/>
    </location>
</feature>
<keyword evidence="5" id="KW-1185">Reference proteome</keyword>
<dbReference type="Proteomes" id="UP001320702">
    <property type="component" value="Unassembled WGS sequence"/>
</dbReference>
<evidence type="ECO:0000313" key="5">
    <source>
        <dbReference type="Proteomes" id="UP001320702"/>
    </source>
</evidence>
<feature type="domain" description="Extensin-like C-terminal" evidence="3">
    <location>
        <begin position="98"/>
        <end position="280"/>
    </location>
</feature>
<evidence type="ECO:0000313" key="4">
    <source>
        <dbReference type="EMBL" id="MCT4333244.1"/>
    </source>
</evidence>
<reference evidence="4 5" key="1">
    <citation type="submission" date="2022-04" db="EMBL/GenBank/DDBJ databases">
        <title>Paracoccus sp. YLB-12 draft genome sequence.</title>
        <authorList>
            <person name="Yu L."/>
        </authorList>
    </citation>
    <scope>NUCLEOTIDE SEQUENCE [LARGE SCALE GENOMIC DNA]</scope>
    <source>
        <strain evidence="4 5">YLB-12</strain>
    </source>
</reference>
<keyword evidence="2" id="KW-0732">Signal</keyword>
<protein>
    <submittedName>
        <fullName evidence="4">Extensin family protein</fullName>
    </submittedName>
</protein>
<sequence>MRTYLLTIAAYCLISTAAIAQDRPPEAPEPHAESPLDKADDTRPPEKPASSGRPDEIARSDGENDGDEPDSPKAEQVFGPPPPPRWFMLRESDGEEAACRLALAMLGTRYEDRPAITDPQDRDCGIARPIRVTHILPDLELEGDAEMRCDTARALGFWARDFLRPAAAALPGAPRVTGLRLGTTYACRTRIGTGKDRPKLSEHALGNAIDIMGFTFADRDPLDVEPRGDSGGTEEAFQRAVRGAACLFFTTVLGPGANAAHANHLHLDLAARRSGWRLCQ</sequence>
<proteinExistence type="predicted"/>
<dbReference type="RefSeq" id="WP_260277132.1">
    <property type="nucleotide sequence ID" value="NZ_JANAVZ010000005.1"/>
</dbReference>
<dbReference type="Pfam" id="PF06904">
    <property type="entry name" value="Extensin-like_C"/>
    <property type="match status" value="1"/>
</dbReference>
<evidence type="ECO:0000259" key="3">
    <source>
        <dbReference type="Pfam" id="PF06904"/>
    </source>
</evidence>
<feature type="compositionally biased region" description="Basic and acidic residues" evidence="1">
    <location>
        <begin position="53"/>
        <end position="62"/>
    </location>
</feature>